<reference evidence="3 4" key="1">
    <citation type="submission" date="2024-06" db="EMBL/GenBank/DDBJ databases">
        <authorList>
            <person name="Pan Q."/>
            <person name="Wen M."/>
            <person name="Jouanno E."/>
            <person name="Zahm M."/>
            <person name="Klopp C."/>
            <person name="Cabau C."/>
            <person name="Louis A."/>
            <person name="Berthelot C."/>
            <person name="Parey E."/>
            <person name="Roest Crollius H."/>
            <person name="Montfort J."/>
            <person name="Robinson-Rechavi M."/>
            <person name="Bouchez O."/>
            <person name="Lampietro C."/>
            <person name="Lopez Roques C."/>
            <person name="Donnadieu C."/>
            <person name="Postlethwait J."/>
            <person name="Bobe J."/>
            <person name="Verreycken H."/>
            <person name="Guiguen Y."/>
        </authorList>
    </citation>
    <scope>NUCLEOTIDE SEQUENCE [LARGE SCALE GENOMIC DNA]</scope>
    <source>
        <strain evidence="3">Up_M1</strain>
        <tissue evidence="3">Testis</tissue>
    </source>
</reference>
<feature type="compositionally biased region" description="Polar residues" evidence="1">
    <location>
        <begin position="338"/>
        <end position="354"/>
    </location>
</feature>
<accession>A0ABD0XR48</accession>
<dbReference type="EMBL" id="JAGEUA010000003">
    <property type="protein sequence ID" value="KAL0993147.1"/>
    <property type="molecule type" value="Genomic_DNA"/>
</dbReference>
<protein>
    <submittedName>
        <fullName evidence="3">Uncharacterized protein</fullName>
    </submittedName>
</protein>
<comment type="caution">
    <text evidence="3">The sequence shown here is derived from an EMBL/GenBank/DDBJ whole genome shotgun (WGS) entry which is preliminary data.</text>
</comment>
<gene>
    <name evidence="3" type="ORF">UPYG_G00103850</name>
</gene>
<dbReference type="AlphaFoldDB" id="A0ABD0XR48"/>
<keyword evidence="4" id="KW-1185">Reference proteome</keyword>
<feature type="compositionally biased region" description="Polar residues" evidence="1">
    <location>
        <begin position="134"/>
        <end position="146"/>
    </location>
</feature>
<feature type="compositionally biased region" description="Polar residues" evidence="1">
    <location>
        <begin position="215"/>
        <end position="227"/>
    </location>
</feature>
<feature type="signal peptide" evidence="2">
    <location>
        <begin position="1"/>
        <end position="21"/>
    </location>
</feature>
<feature type="region of interest" description="Disordered" evidence="1">
    <location>
        <begin position="195"/>
        <end position="355"/>
    </location>
</feature>
<feature type="region of interest" description="Disordered" evidence="1">
    <location>
        <begin position="133"/>
        <end position="152"/>
    </location>
</feature>
<name>A0ABD0XR48_UMBPY</name>
<evidence type="ECO:0000256" key="1">
    <source>
        <dbReference type="SAM" id="MobiDB-lite"/>
    </source>
</evidence>
<organism evidence="3 4">
    <name type="scientific">Umbra pygmaea</name>
    <name type="common">Eastern mudminnow</name>
    <dbReference type="NCBI Taxonomy" id="75934"/>
    <lineage>
        <taxon>Eukaryota</taxon>
        <taxon>Metazoa</taxon>
        <taxon>Chordata</taxon>
        <taxon>Craniata</taxon>
        <taxon>Vertebrata</taxon>
        <taxon>Euteleostomi</taxon>
        <taxon>Actinopterygii</taxon>
        <taxon>Neopterygii</taxon>
        <taxon>Teleostei</taxon>
        <taxon>Protacanthopterygii</taxon>
        <taxon>Esociformes</taxon>
        <taxon>Umbridae</taxon>
        <taxon>Umbra</taxon>
    </lineage>
</organism>
<evidence type="ECO:0000256" key="2">
    <source>
        <dbReference type="SAM" id="SignalP"/>
    </source>
</evidence>
<proteinExistence type="predicted"/>
<sequence length="529" mass="59229">MAIRPLLSVCLLFLMVRGSSGYRYTDGSFVYSGGVNSPHGSSSTQYKYGPVHRGYQHRHGGEEASEQSEAAPQSQWSGKAMQEAFVSYNWNEPKRFVRPNYKTASSALFSQRKDPDGPTNGNANDWLLRKHKSATTSESQRNQQTKGKMFPLVPENPGQVSSNQNLPEITNIHVPLNSHSNVKWIRVKVSRPIPQYSGKQEGHGTKSPFVPEQPELSNRQNLWTTNRPGAPKVDETLKGNSGDVLTNLSIPLPTGSQQIKDKTLPSVDEQQVRVFSSQMPPEMTNTSTSPKVSTSVSRPEQTPNNSTFPDMTMRSTLEGSTTNALRQTLKPSEKIPESSGNRGQANSPSVSSTLMPPALIERTTQASRIPEKWWQVVKPGQMIPQSTKSPLITEQQVQDSSSLKLQEMTKRPTLANGIPEDWWQMVKPGQMIPQSTGNRQGQGTTEQVPWIRHHKWEDLAANLKPRSDDIGQHLNIPMVPYPVLPLSSIIQTRNSYERRKAIFSHIRFSPRETMTFKQSTGVKYPQRKR</sequence>
<feature type="compositionally biased region" description="Polar residues" evidence="1">
    <location>
        <begin position="243"/>
        <end position="258"/>
    </location>
</feature>
<feature type="compositionally biased region" description="Polar residues" evidence="1">
    <location>
        <begin position="36"/>
        <end position="46"/>
    </location>
</feature>
<keyword evidence="2" id="KW-0732">Signal</keyword>
<evidence type="ECO:0000313" key="4">
    <source>
        <dbReference type="Proteomes" id="UP001557470"/>
    </source>
</evidence>
<feature type="compositionally biased region" description="Low complexity" evidence="1">
    <location>
        <begin position="284"/>
        <end position="297"/>
    </location>
</feature>
<feature type="region of interest" description="Disordered" evidence="1">
    <location>
        <begin position="36"/>
        <end position="76"/>
    </location>
</feature>
<feature type="compositionally biased region" description="Polar residues" evidence="1">
    <location>
        <begin position="298"/>
        <end position="330"/>
    </location>
</feature>
<evidence type="ECO:0000313" key="3">
    <source>
        <dbReference type="EMBL" id="KAL0993147.1"/>
    </source>
</evidence>
<dbReference type="Proteomes" id="UP001557470">
    <property type="component" value="Unassembled WGS sequence"/>
</dbReference>
<feature type="chain" id="PRO_5044788058" evidence="2">
    <location>
        <begin position="22"/>
        <end position="529"/>
    </location>
</feature>